<gene>
    <name evidence="2" type="ORF">GMJLKIPL_4779</name>
</gene>
<dbReference type="CDD" id="cd18682">
    <property type="entry name" value="PIN_VapC-like"/>
    <property type="match status" value="1"/>
</dbReference>
<dbReference type="SUPFAM" id="SSF88723">
    <property type="entry name" value="PIN domain-like"/>
    <property type="match status" value="1"/>
</dbReference>
<protein>
    <recommendedName>
        <fullName evidence="1">PIN domain-containing protein</fullName>
    </recommendedName>
</protein>
<dbReference type="EMBL" id="BPQQ01000061">
    <property type="protein sequence ID" value="GJE02830.1"/>
    <property type="molecule type" value="Genomic_DNA"/>
</dbReference>
<dbReference type="Proteomes" id="UP001055153">
    <property type="component" value="Unassembled WGS sequence"/>
</dbReference>
<dbReference type="InterPro" id="IPR029060">
    <property type="entry name" value="PIN-like_dom_sf"/>
</dbReference>
<dbReference type="Pfam" id="PF01850">
    <property type="entry name" value="PIN"/>
    <property type="match status" value="1"/>
</dbReference>
<evidence type="ECO:0000313" key="2">
    <source>
        <dbReference type="EMBL" id="GJE02830.1"/>
    </source>
</evidence>
<organism evidence="2 3">
    <name type="scientific">Methylobacterium isbiliense</name>
    <dbReference type="NCBI Taxonomy" id="315478"/>
    <lineage>
        <taxon>Bacteria</taxon>
        <taxon>Pseudomonadati</taxon>
        <taxon>Pseudomonadota</taxon>
        <taxon>Alphaproteobacteria</taxon>
        <taxon>Hyphomicrobiales</taxon>
        <taxon>Methylobacteriaceae</taxon>
        <taxon>Methylobacterium</taxon>
    </lineage>
</organism>
<reference evidence="2" key="2">
    <citation type="submission" date="2021-08" db="EMBL/GenBank/DDBJ databases">
        <authorList>
            <person name="Tani A."/>
            <person name="Ola A."/>
            <person name="Ogura Y."/>
            <person name="Katsura K."/>
            <person name="Hayashi T."/>
        </authorList>
    </citation>
    <scope>NUCLEOTIDE SEQUENCE</scope>
    <source>
        <strain evidence="2">DSM 17168</strain>
    </source>
</reference>
<accession>A0ABQ4SK08</accession>
<evidence type="ECO:0000313" key="3">
    <source>
        <dbReference type="Proteomes" id="UP001055153"/>
    </source>
</evidence>
<dbReference type="InterPro" id="IPR002716">
    <property type="entry name" value="PIN_dom"/>
</dbReference>
<keyword evidence="3" id="KW-1185">Reference proteome</keyword>
<name>A0ABQ4SK08_9HYPH</name>
<dbReference type="Gene3D" id="3.40.50.1010">
    <property type="entry name" value="5'-nuclease"/>
    <property type="match status" value="1"/>
</dbReference>
<feature type="domain" description="PIN" evidence="1">
    <location>
        <begin position="4"/>
        <end position="117"/>
    </location>
</feature>
<sequence length="128" mass="13438">MSCVLDASAVLALLFEETGADRVRSRVADALLGAVNFAEVLAKLVDRGLPIGEAAQAIVILGLEIVPFSDEQARLSAEFRPATRGAGLSLGDRACLALARDRGLPAVTAERRWAEIADAVGVVVDVIR</sequence>
<evidence type="ECO:0000259" key="1">
    <source>
        <dbReference type="Pfam" id="PF01850"/>
    </source>
</evidence>
<comment type="caution">
    <text evidence="2">The sequence shown here is derived from an EMBL/GenBank/DDBJ whole genome shotgun (WGS) entry which is preliminary data.</text>
</comment>
<reference evidence="2" key="1">
    <citation type="journal article" date="2021" name="Front. Microbiol.">
        <title>Comprehensive Comparative Genomics and Phenotyping of Methylobacterium Species.</title>
        <authorList>
            <person name="Alessa O."/>
            <person name="Ogura Y."/>
            <person name="Fujitani Y."/>
            <person name="Takami H."/>
            <person name="Hayashi T."/>
            <person name="Sahin N."/>
            <person name="Tani A."/>
        </authorList>
    </citation>
    <scope>NUCLEOTIDE SEQUENCE</scope>
    <source>
        <strain evidence="2">DSM 17168</strain>
    </source>
</reference>
<dbReference type="RefSeq" id="WP_238240053.1">
    <property type="nucleotide sequence ID" value="NZ_BPQQ01000061.1"/>
</dbReference>
<proteinExistence type="predicted"/>